<evidence type="ECO:0000256" key="1">
    <source>
        <dbReference type="SAM" id="SignalP"/>
    </source>
</evidence>
<reference evidence="2" key="1">
    <citation type="submission" date="2014-11" db="EMBL/GenBank/DDBJ databases">
        <authorList>
            <person name="Amaro Gonzalez C."/>
        </authorList>
    </citation>
    <scope>NUCLEOTIDE SEQUENCE</scope>
</reference>
<feature type="chain" id="PRO_5002433144" evidence="1">
    <location>
        <begin position="18"/>
        <end position="48"/>
    </location>
</feature>
<feature type="signal peptide" evidence="1">
    <location>
        <begin position="1"/>
        <end position="17"/>
    </location>
</feature>
<accession>A0A0E9SZ13</accession>
<protein>
    <submittedName>
        <fullName evidence="2">Uncharacterized protein</fullName>
    </submittedName>
</protein>
<evidence type="ECO:0000313" key="2">
    <source>
        <dbReference type="EMBL" id="JAH46502.1"/>
    </source>
</evidence>
<reference evidence="2" key="2">
    <citation type="journal article" date="2015" name="Fish Shellfish Immunol.">
        <title>Early steps in the European eel (Anguilla anguilla)-Vibrio vulnificus interaction in the gills: Role of the RtxA13 toxin.</title>
        <authorList>
            <person name="Callol A."/>
            <person name="Pajuelo D."/>
            <person name="Ebbesson L."/>
            <person name="Teles M."/>
            <person name="MacKenzie S."/>
            <person name="Amaro C."/>
        </authorList>
    </citation>
    <scope>NUCLEOTIDE SEQUENCE</scope>
</reference>
<proteinExistence type="predicted"/>
<dbReference type="EMBL" id="GBXM01062075">
    <property type="protein sequence ID" value="JAH46502.1"/>
    <property type="molecule type" value="Transcribed_RNA"/>
</dbReference>
<dbReference type="AlphaFoldDB" id="A0A0E9SZ13"/>
<name>A0A0E9SZ13_ANGAN</name>
<sequence length="48" mass="5531">MHRFLCVSELRLPVCLCLLFHVVCQNSFLIHKPPALAGPDPRNRLYVL</sequence>
<organism evidence="2">
    <name type="scientific">Anguilla anguilla</name>
    <name type="common">European freshwater eel</name>
    <name type="synonym">Muraena anguilla</name>
    <dbReference type="NCBI Taxonomy" id="7936"/>
    <lineage>
        <taxon>Eukaryota</taxon>
        <taxon>Metazoa</taxon>
        <taxon>Chordata</taxon>
        <taxon>Craniata</taxon>
        <taxon>Vertebrata</taxon>
        <taxon>Euteleostomi</taxon>
        <taxon>Actinopterygii</taxon>
        <taxon>Neopterygii</taxon>
        <taxon>Teleostei</taxon>
        <taxon>Anguilliformes</taxon>
        <taxon>Anguillidae</taxon>
        <taxon>Anguilla</taxon>
    </lineage>
</organism>
<keyword evidence="1" id="KW-0732">Signal</keyword>